<feature type="domain" description="Tryptophan synthase beta chain-like PALP" evidence="3">
    <location>
        <begin position="13"/>
        <end position="303"/>
    </location>
</feature>
<dbReference type="RefSeq" id="WP_200466514.1">
    <property type="nucleotide sequence ID" value="NZ_JAENRR010000061.1"/>
</dbReference>
<keyword evidence="5" id="KW-1185">Reference proteome</keyword>
<reference evidence="4 5" key="1">
    <citation type="submission" date="2021-01" db="EMBL/GenBank/DDBJ databases">
        <title>Carboxyliciviraga sp.nov., isolated from coastal sediments.</title>
        <authorList>
            <person name="Lu D."/>
            <person name="Zhang T."/>
        </authorList>
    </citation>
    <scope>NUCLEOTIDE SEQUENCE [LARGE SCALE GENOMIC DNA]</scope>
    <source>
        <strain evidence="4 5">N1Y132</strain>
    </source>
</reference>
<dbReference type="EMBL" id="JAENRR010000061">
    <property type="protein sequence ID" value="MBK3519293.1"/>
    <property type="molecule type" value="Genomic_DNA"/>
</dbReference>
<evidence type="ECO:0000313" key="5">
    <source>
        <dbReference type="Proteomes" id="UP000605676"/>
    </source>
</evidence>
<dbReference type="InterPro" id="IPR036052">
    <property type="entry name" value="TrpB-like_PALP_sf"/>
</dbReference>
<comment type="cofactor">
    <cofactor evidence="1">
        <name>pyridoxal 5'-phosphate</name>
        <dbReference type="ChEBI" id="CHEBI:597326"/>
    </cofactor>
</comment>
<evidence type="ECO:0000313" key="4">
    <source>
        <dbReference type="EMBL" id="MBK3519293.1"/>
    </source>
</evidence>
<organism evidence="4 5">
    <name type="scientific">Carboxylicivirga marina</name>
    <dbReference type="NCBI Taxonomy" id="2800988"/>
    <lineage>
        <taxon>Bacteria</taxon>
        <taxon>Pseudomonadati</taxon>
        <taxon>Bacteroidota</taxon>
        <taxon>Bacteroidia</taxon>
        <taxon>Marinilabiliales</taxon>
        <taxon>Marinilabiliaceae</taxon>
        <taxon>Carboxylicivirga</taxon>
    </lineage>
</organism>
<dbReference type="InterPro" id="IPR001926">
    <property type="entry name" value="TrpB-like_PALP"/>
</dbReference>
<evidence type="ECO:0000256" key="2">
    <source>
        <dbReference type="ARBA" id="ARBA00022898"/>
    </source>
</evidence>
<dbReference type="SUPFAM" id="SSF53686">
    <property type="entry name" value="Tryptophan synthase beta subunit-like PLP-dependent enzymes"/>
    <property type="match status" value="1"/>
</dbReference>
<dbReference type="Pfam" id="PF00291">
    <property type="entry name" value="PALP"/>
    <property type="match status" value="1"/>
</dbReference>
<name>A0ABS1HNN2_9BACT</name>
<sequence length="374" mass="41103">MNEKQCKRMQGLSTLIGNTPLLAIEFEYKGTTRKIYAKAEFLNLTGSIKDRMAYHILSKAYEGGDLKEGDRIIEATSGNTGIAFSGVGKAMGHPVTIFMPNWMSQERKNLIKSFGANIRLVTPEEGGFLGSIEMANQLAADNENTFLPRQFSNYDNCEAHYTSTGPELFWQLKFRSLIPDAFVSGVGTGGTVMGVGQYLKERIPGVKIHPLEPSNSPTMTTGYKVGKHRIQGISDEFIPSIVKLDELDEIVSVDDGDAIIMAQKLSAELGLGVGISSGANFLGALKIQEELGPDAVVVTVFADDNKKYLSTDLMNEEPVKDDFLSTGVELNSYAAYKRVCHTCCDPKDCLEYYYEGSEQEVKLPACPRRETVTE</sequence>
<accession>A0ABS1HNN2</accession>
<dbReference type="PANTHER" id="PTHR10314">
    <property type="entry name" value="CYSTATHIONINE BETA-SYNTHASE"/>
    <property type="match status" value="1"/>
</dbReference>
<dbReference type="CDD" id="cd01561">
    <property type="entry name" value="CBS_like"/>
    <property type="match status" value="1"/>
</dbReference>
<dbReference type="InterPro" id="IPR050214">
    <property type="entry name" value="Cys_Synth/Cystath_Beta-Synth"/>
</dbReference>
<protein>
    <submittedName>
        <fullName evidence="4">Cysteine synthase family protein</fullName>
    </submittedName>
</protein>
<dbReference type="Proteomes" id="UP000605676">
    <property type="component" value="Unassembled WGS sequence"/>
</dbReference>
<comment type="caution">
    <text evidence="4">The sequence shown here is derived from an EMBL/GenBank/DDBJ whole genome shotgun (WGS) entry which is preliminary data.</text>
</comment>
<keyword evidence="2" id="KW-0663">Pyridoxal phosphate</keyword>
<evidence type="ECO:0000256" key="1">
    <source>
        <dbReference type="ARBA" id="ARBA00001933"/>
    </source>
</evidence>
<proteinExistence type="predicted"/>
<gene>
    <name evidence="4" type="ORF">JIV24_18235</name>
</gene>
<evidence type="ECO:0000259" key="3">
    <source>
        <dbReference type="Pfam" id="PF00291"/>
    </source>
</evidence>
<dbReference type="Gene3D" id="3.40.50.1100">
    <property type="match status" value="2"/>
</dbReference>